<comment type="caution">
    <text evidence="1">The sequence shown here is derived from an EMBL/GenBank/DDBJ whole genome shotgun (WGS) entry which is preliminary data.</text>
</comment>
<evidence type="ECO:0000313" key="1">
    <source>
        <dbReference type="EMBL" id="KAG6959600.1"/>
    </source>
</evidence>
<organism evidence="1 2">
    <name type="scientific">Phytophthora cactorum</name>
    <dbReference type="NCBI Taxonomy" id="29920"/>
    <lineage>
        <taxon>Eukaryota</taxon>
        <taxon>Sar</taxon>
        <taxon>Stramenopiles</taxon>
        <taxon>Oomycota</taxon>
        <taxon>Peronosporomycetes</taxon>
        <taxon>Peronosporales</taxon>
        <taxon>Peronosporaceae</taxon>
        <taxon>Phytophthora</taxon>
    </lineage>
</organism>
<dbReference type="AlphaFoldDB" id="A0A8T1UBP3"/>
<dbReference type="Proteomes" id="UP000688947">
    <property type="component" value="Unassembled WGS sequence"/>
</dbReference>
<dbReference type="EMBL" id="JAENGZ010000428">
    <property type="protein sequence ID" value="KAG6959600.1"/>
    <property type="molecule type" value="Genomic_DNA"/>
</dbReference>
<name>A0A8T1UBP3_9STRA</name>
<gene>
    <name evidence="1" type="ORF">JG687_00008699</name>
</gene>
<protein>
    <submittedName>
        <fullName evidence="1">Uncharacterized protein</fullName>
    </submittedName>
</protein>
<accession>A0A8T1UBP3</accession>
<proteinExistence type="predicted"/>
<evidence type="ECO:0000313" key="2">
    <source>
        <dbReference type="Proteomes" id="UP000688947"/>
    </source>
</evidence>
<feature type="non-terminal residue" evidence="1">
    <location>
        <position position="1"/>
    </location>
</feature>
<reference evidence="1" key="1">
    <citation type="submission" date="2021-01" db="EMBL/GenBank/DDBJ databases">
        <title>Phytophthora aleatoria, a newly-described species from Pinus radiata is distinct from Phytophthora cactorum isolates based on comparative genomics.</title>
        <authorList>
            <person name="Mcdougal R."/>
            <person name="Panda P."/>
            <person name="Williams N."/>
            <person name="Studholme D.J."/>
        </authorList>
    </citation>
    <scope>NUCLEOTIDE SEQUENCE</scope>
    <source>
        <strain evidence="1">NZFS 3830</strain>
    </source>
</reference>
<sequence>PIILNYFTAIDFYWPATERAIHNAVSRVPKHTLMKSKEATKLARALFRGSTMKAL</sequence>